<dbReference type="AlphaFoldDB" id="A0A3B1AIQ1"/>
<dbReference type="PROSITE" id="PS51257">
    <property type="entry name" value="PROKAR_LIPOPROTEIN"/>
    <property type="match status" value="1"/>
</dbReference>
<evidence type="ECO:0000313" key="1">
    <source>
        <dbReference type="EMBL" id="VAW98219.1"/>
    </source>
</evidence>
<gene>
    <name evidence="1" type="ORF">MNBD_GAMMA21-1371</name>
</gene>
<reference evidence="1" key="1">
    <citation type="submission" date="2018-06" db="EMBL/GenBank/DDBJ databases">
        <authorList>
            <person name="Zhirakovskaya E."/>
        </authorList>
    </citation>
    <scope>NUCLEOTIDE SEQUENCE</scope>
</reference>
<evidence type="ECO:0008006" key="2">
    <source>
        <dbReference type="Google" id="ProtNLM"/>
    </source>
</evidence>
<sequence>MKKQPNHANPIRSIVLVFIFVQFSTACQSDETRGIDFVANNYGKWLSIFNADLTKFNESISSPGNNLKESICPGSKISEALHSSYLKNKSYDNKANSIIFSSNIFKVFHGSVPAARIDDISSLKLTLPPDSIAVYLLVNSSLSGFNEFASNTIPDGNKLVRDALPFAIFCQHEDKLKLHSISKELAKIAIEMTRYEINQ</sequence>
<organism evidence="1">
    <name type="scientific">hydrothermal vent metagenome</name>
    <dbReference type="NCBI Taxonomy" id="652676"/>
    <lineage>
        <taxon>unclassified sequences</taxon>
        <taxon>metagenomes</taxon>
        <taxon>ecological metagenomes</taxon>
    </lineage>
</organism>
<dbReference type="EMBL" id="UOFR01000058">
    <property type="protein sequence ID" value="VAW98219.1"/>
    <property type="molecule type" value="Genomic_DNA"/>
</dbReference>
<name>A0A3B1AIQ1_9ZZZZ</name>
<proteinExistence type="predicted"/>
<protein>
    <recommendedName>
        <fullName evidence="2">Lipoprotein</fullName>
    </recommendedName>
</protein>
<accession>A0A3B1AIQ1</accession>